<gene>
    <name evidence="3" type="ORF">H4W27_001935</name>
</gene>
<feature type="compositionally biased region" description="Pro residues" evidence="1">
    <location>
        <begin position="439"/>
        <end position="450"/>
    </location>
</feature>
<dbReference type="CDD" id="cd00085">
    <property type="entry name" value="HNHc"/>
    <property type="match status" value="1"/>
</dbReference>
<evidence type="ECO:0000313" key="3">
    <source>
        <dbReference type="EMBL" id="MBE1524817.1"/>
    </source>
</evidence>
<proteinExistence type="predicted"/>
<evidence type="ECO:0000259" key="2">
    <source>
        <dbReference type="SMART" id="SM00507"/>
    </source>
</evidence>
<keyword evidence="4" id="KW-1185">Reference proteome</keyword>
<name>A0ABR9JH66_9MICC</name>
<dbReference type="SMART" id="SM00507">
    <property type="entry name" value="HNHc"/>
    <property type="match status" value="1"/>
</dbReference>
<dbReference type="InterPro" id="IPR003615">
    <property type="entry name" value="HNH_nuc"/>
</dbReference>
<dbReference type="EMBL" id="JADBED010000001">
    <property type="protein sequence ID" value="MBE1524817.1"/>
    <property type="molecule type" value="Genomic_DNA"/>
</dbReference>
<dbReference type="RefSeq" id="WP_192595779.1">
    <property type="nucleotide sequence ID" value="NZ_BAAALJ010000003.1"/>
</dbReference>
<feature type="region of interest" description="Disordered" evidence="1">
    <location>
        <begin position="249"/>
        <end position="307"/>
    </location>
</feature>
<comment type="caution">
    <text evidence="3">The sequence shown here is derived from an EMBL/GenBank/DDBJ whole genome shotgun (WGS) entry which is preliminary data.</text>
</comment>
<reference evidence="3 4" key="1">
    <citation type="submission" date="2020-10" db="EMBL/GenBank/DDBJ databases">
        <title>Sequencing the genomes of 1000 actinobacteria strains.</title>
        <authorList>
            <person name="Klenk H.-P."/>
        </authorList>
    </citation>
    <scope>NUCLEOTIDE SEQUENCE [LARGE SCALE GENOMIC DNA]</scope>
    <source>
        <strain evidence="3 4">DSM 15666</strain>
    </source>
</reference>
<dbReference type="InterPro" id="IPR003870">
    <property type="entry name" value="DUF222"/>
</dbReference>
<evidence type="ECO:0000313" key="4">
    <source>
        <dbReference type="Proteomes" id="UP000643525"/>
    </source>
</evidence>
<feature type="domain" description="HNH nuclease" evidence="2">
    <location>
        <begin position="484"/>
        <end position="535"/>
    </location>
</feature>
<organism evidence="3 4">
    <name type="scientific">Nesterenkonia lutea</name>
    <dbReference type="NCBI Taxonomy" id="272919"/>
    <lineage>
        <taxon>Bacteria</taxon>
        <taxon>Bacillati</taxon>
        <taxon>Actinomycetota</taxon>
        <taxon>Actinomycetes</taxon>
        <taxon>Micrococcales</taxon>
        <taxon>Micrococcaceae</taxon>
        <taxon>Nesterenkonia</taxon>
    </lineage>
</organism>
<feature type="compositionally biased region" description="Polar residues" evidence="1">
    <location>
        <begin position="272"/>
        <end position="281"/>
    </location>
</feature>
<protein>
    <recommendedName>
        <fullName evidence="2">HNH nuclease domain-containing protein</fullName>
    </recommendedName>
</protein>
<evidence type="ECO:0000256" key="1">
    <source>
        <dbReference type="SAM" id="MobiDB-lite"/>
    </source>
</evidence>
<dbReference type="Gene3D" id="1.10.30.50">
    <property type="match status" value="1"/>
</dbReference>
<dbReference type="Proteomes" id="UP000643525">
    <property type="component" value="Unassembled WGS sequence"/>
</dbReference>
<sequence>MQVVRTDPMTEPLWESQREINRVQAEQLRMLVDYVESFLREAEVVDPHLMSTAQGRGTAESAAIMNAAEALTAGEGHVCSQYQQARFARQNLPAVWARTRRGDIPVRSLLRVVSAAERLVSPASVERMDREAEVYATSHRPAQLNAWLNRFVARVEPEQQAQRCHRNHAERRVWLEHVEDGLSILHAMLPTLTAEAIKNRLVEVARSPKQPVPYDPCVEPPSVRTGGAATNHVHTDWLGLPSGESSVAWDARSVEGSPDARHLESSPKVWAASQQGASRTAGTEGADPRHKDPGGMSRTGGDDRTQGQREADLLSHWLLIGQVDSDTPINGHIGLLISAESLIEPREGSTRTPAVAETPAVSRNRRHAYPAEMIRRIVQADHHRLTWTQVPEAFDHSTPLELRDAGGSGEHLPKDGRPGAWPPAEARPGEEPPDYRPLGEPPPALGPPHGHPQRGDPSVTGSPPEDGPVPVLERVYQSRFVPRLLRRAIEFRDGTCQAPGCMVAAEHCDIDHQIPWPHGQTTGANLWALCRKHHRLKTAGFLDVPAVRLPLRTT</sequence>
<feature type="region of interest" description="Disordered" evidence="1">
    <location>
        <begin position="399"/>
        <end position="470"/>
    </location>
</feature>
<accession>A0ABR9JH66</accession>
<dbReference type="Pfam" id="PF02720">
    <property type="entry name" value="DUF222"/>
    <property type="match status" value="1"/>
</dbReference>